<organism evidence="1 3">
    <name type="scientific">Trichinella pseudospiralis</name>
    <name type="common">Parasitic roundworm</name>
    <dbReference type="NCBI Taxonomy" id="6337"/>
    <lineage>
        <taxon>Eukaryota</taxon>
        <taxon>Metazoa</taxon>
        <taxon>Ecdysozoa</taxon>
        <taxon>Nematoda</taxon>
        <taxon>Enoplea</taxon>
        <taxon>Dorylaimia</taxon>
        <taxon>Trichinellida</taxon>
        <taxon>Trichinellidae</taxon>
        <taxon>Trichinella</taxon>
    </lineage>
</organism>
<dbReference type="AlphaFoldDB" id="A0A0V1HK16"/>
<evidence type="ECO:0000313" key="1">
    <source>
        <dbReference type="EMBL" id="KRZ10732.1"/>
    </source>
</evidence>
<dbReference type="Proteomes" id="UP000054826">
    <property type="component" value="Unassembled WGS sequence"/>
</dbReference>
<name>A0A0V1HK16_TRIPS</name>
<evidence type="ECO:0000313" key="2">
    <source>
        <dbReference type="EMBL" id="KRZ26380.1"/>
    </source>
</evidence>
<evidence type="ECO:0000313" key="3">
    <source>
        <dbReference type="Proteomes" id="UP000054805"/>
    </source>
</evidence>
<proteinExistence type="predicted"/>
<protein>
    <submittedName>
        <fullName evidence="1">Uncharacterized protein</fullName>
    </submittedName>
</protein>
<reference evidence="3 4" key="1">
    <citation type="submission" date="2015-01" db="EMBL/GenBank/DDBJ databases">
        <title>Evolution of Trichinella species and genotypes.</title>
        <authorList>
            <person name="Korhonen P.K."/>
            <person name="Edoardo P."/>
            <person name="Giuseppe L.R."/>
            <person name="Gasser R.B."/>
        </authorList>
    </citation>
    <scope>NUCLEOTIDE SEQUENCE [LARGE SCALE GENOMIC DNA]</scope>
    <source>
        <strain evidence="2">ISS176</strain>
        <strain evidence="1">ISS588</strain>
    </source>
</reference>
<sequence>MLYIFPFPFISQRNSYFPAIRWDSGILLNENACKVEAEHLAQVMLSLLPALPNSILEWHGIELN</sequence>
<keyword evidence="3" id="KW-1185">Reference proteome</keyword>
<evidence type="ECO:0000313" key="4">
    <source>
        <dbReference type="Proteomes" id="UP000054826"/>
    </source>
</evidence>
<dbReference type="EMBL" id="JYDS01000362">
    <property type="protein sequence ID" value="KRZ10732.1"/>
    <property type="molecule type" value="Genomic_DNA"/>
</dbReference>
<gene>
    <name evidence="1" type="ORF">T4B_10768</name>
    <name evidence="2" type="ORF">T4C_2699</name>
</gene>
<dbReference type="EMBL" id="JYDV01000182">
    <property type="protein sequence ID" value="KRZ26380.1"/>
    <property type="molecule type" value="Genomic_DNA"/>
</dbReference>
<accession>A0A0V1HK16</accession>
<comment type="caution">
    <text evidence="1">The sequence shown here is derived from an EMBL/GenBank/DDBJ whole genome shotgun (WGS) entry which is preliminary data.</text>
</comment>
<dbReference type="Proteomes" id="UP000054805">
    <property type="component" value="Unassembled WGS sequence"/>
</dbReference>